<accession>A0A804MS11</accession>
<dbReference type="AlphaFoldDB" id="A0A804MS11"/>
<keyword evidence="2" id="KW-1185">Reference proteome</keyword>
<reference evidence="1" key="2">
    <citation type="submission" date="2019-07" db="EMBL/GenBank/DDBJ databases">
        <authorList>
            <person name="Seetharam A."/>
            <person name="Woodhouse M."/>
            <person name="Cannon E."/>
        </authorList>
    </citation>
    <scope>NUCLEOTIDE SEQUENCE [LARGE SCALE GENOMIC DNA]</scope>
    <source>
        <strain evidence="1">cv. B73</strain>
    </source>
</reference>
<dbReference type="Gramene" id="Zm00001eb107270_T001">
    <property type="protein sequence ID" value="Zm00001eb107270_P001"/>
    <property type="gene ID" value="Zm00001eb107270"/>
</dbReference>
<proteinExistence type="predicted"/>
<dbReference type="InParanoid" id="A0A804MS11"/>
<dbReference type="Proteomes" id="UP000007305">
    <property type="component" value="Chromosome 2"/>
</dbReference>
<evidence type="ECO:0000313" key="2">
    <source>
        <dbReference type="Proteomes" id="UP000007305"/>
    </source>
</evidence>
<evidence type="ECO:0000313" key="1">
    <source>
        <dbReference type="EnsemblPlants" id="Zm00001eb107270_P001"/>
    </source>
</evidence>
<name>A0A804MS11_MAIZE</name>
<reference evidence="1" key="3">
    <citation type="submission" date="2021-05" db="UniProtKB">
        <authorList>
            <consortium name="EnsemblPlants"/>
        </authorList>
    </citation>
    <scope>IDENTIFICATION</scope>
    <source>
        <strain evidence="1">cv. B73</strain>
    </source>
</reference>
<reference evidence="2" key="1">
    <citation type="submission" date="2015-12" db="EMBL/GenBank/DDBJ databases">
        <title>Update maize B73 reference genome by single molecule sequencing technologies.</title>
        <authorList>
            <consortium name="Maize Genome Sequencing Project"/>
            <person name="Ware D."/>
        </authorList>
    </citation>
    <scope>NUCLEOTIDE SEQUENCE [LARGE SCALE GENOMIC DNA]</scope>
    <source>
        <strain evidence="2">cv. B73</strain>
    </source>
</reference>
<sequence length="108" mass="11262">MHLLPSPSVKGSRLANLYSVSPAQTPVKVQKSGPGARAGRVPLRWSRRCVPVAAPPAGRCGAVVHGESVRRPAWVNCVRAGVIDCVSETGVLCVSVCVCSGLSESKRS</sequence>
<dbReference type="GeneID" id="103647761"/>
<organism evidence="1 2">
    <name type="scientific">Zea mays</name>
    <name type="common">Maize</name>
    <dbReference type="NCBI Taxonomy" id="4577"/>
    <lineage>
        <taxon>Eukaryota</taxon>
        <taxon>Viridiplantae</taxon>
        <taxon>Streptophyta</taxon>
        <taxon>Embryophyta</taxon>
        <taxon>Tracheophyta</taxon>
        <taxon>Spermatophyta</taxon>
        <taxon>Magnoliopsida</taxon>
        <taxon>Liliopsida</taxon>
        <taxon>Poales</taxon>
        <taxon>Poaceae</taxon>
        <taxon>PACMAD clade</taxon>
        <taxon>Panicoideae</taxon>
        <taxon>Andropogonodae</taxon>
        <taxon>Andropogoneae</taxon>
        <taxon>Tripsacinae</taxon>
        <taxon>Zea</taxon>
    </lineage>
</organism>
<dbReference type="RefSeq" id="XP_008670496.1">
    <property type="nucleotide sequence ID" value="XM_008672274.3"/>
</dbReference>
<dbReference type="KEGG" id="zma:103647761"/>
<gene>
    <name evidence="1" type="primary">LOC103647761</name>
</gene>
<protein>
    <submittedName>
        <fullName evidence="1">Uncharacterized protein</fullName>
    </submittedName>
</protein>
<dbReference type="EnsemblPlants" id="Zm00001eb107270_T001">
    <property type="protein sequence ID" value="Zm00001eb107270_P001"/>
    <property type="gene ID" value="Zm00001eb107270"/>
</dbReference>